<gene>
    <name evidence="2" type="ORF">Thiowin_03120</name>
</gene>
<dbReference type="Pfam" id="PF09820">
    <property type="entry name" value="AAA-ATPase_like"/>
    <property type="match status" value="1"/>
</dbReference>
<name>A0ABZ0SC04_9GAMM</name>
<proteinExistence type="predicted"/>
<protein>
    <submittedName>
        <fullName evidence="2">AAA-ATPase</fullName>
    </submittedName>
</protein>
<organism evidence="2 3">
    <name type="scientific">Thiorhodovibrio winogradskyi</name>
    <dbReference type="NCBI Taxonomy" id="77007"/>
    <lineage>
        <taxon>Bacteria</taxon>
        <taxon>Pseudomonadati</taxon>
        <taxon>Pseudomonadota</taxon>
        <taxon>Gammaproteobacteria</taxon>
        <taxon>Chromatiales</taxon>
        <taxon>Chromatiaceae</taxon>
        <taxon>Thiorhodovibrio</taxon>
    </lineage>
</organism>
<dbReference type="Proteomes" id="UP001432180">
    <property type="component" value="Chromosome"/>
</dbReference>
<dbReference type="EMBL" id="CP121472">
    <property type="protein sequence ID" value="WPL18069.1"/>
    <property type="molecule type" value="Genomic_DNA"/>
</dbReference>
<keyword evidence="3" id="KW-1185">Reference proteome</keyword>
<dbReference type="Pfam" id="PF08011">
    <property type="entry name" value="PDDEXK_9"/>
    <property type="match status" value="1"/>
</dbReference>
<sequence length="544" mass="62014">MPVSAVVDFPMLLLDHPLLIQSIRTAAPMSRRKLPIGIQTFAKMREVDYYYVDKTGFIARLIDEGSFYFLSRPRRFGKSLLLDTIGELFAGNEPLFRGLIIHPDWDWSLRHPVIRLSFGGGVVRSREQLERRIRSQLGRNLSALHLKCPDPLDNIGCFEWLIEQAHHISGQRAVVLVDEYDKPILDNLSRPELARELRDGLRNLYSVIKDREADVRFVFITGVSKFSRVSLFSGLNNLRDITVSPSYSALCGYTEKDVETVFAPEWQDLDREEIRLWYNGYNWLGDAVYNPFDLLLLFQERELRSYWFETGSPSGLIELLMQRGIFTPDLSQTFADDALLSSFDVDHIATEALLWQTGYLTFAETQRIGARARYRLTYPNLEVQSALNDVLAKALLGNASQASRLAGQLQDILQAGDPEPLRAHLHSLFAAIPHHWHDNAPIAHYEGYWASVFYSHLAALGLDVIAEDITHQGRIDLTLKLAHQIWLFDFKVAERSPPGSALRQLKDKGYADKYRALGKPITLIGIAFSEQQRQVAGFELERLD</sequence>
<dbReference type="InterPro" id="IPR012547">
    <property type="entry name" value="PDDEXK_9"/>
</dbReference>
<evidence type="ECO:0000313" key="2">
    <source>
        <dbReference type="EMBL" id="WPL18069.1"/>
    </source>
</evidence>
<dbReference type="InterPro" id="IPR018631">
    <property type="entry name" value="AAA-ATPase-like_dom"/>
</dbReference>
<dbReference type="PANTHER" id="PTHR34825">
    <property type="entry name" value="CONSERVED PROTEIN, WITH A WEAK D-GALACTARATE DEHYDRATASE/ALTRONATE HYDROLASE DOMAIN"/>
    <property type="match status" value="1"/>
</dbReference>
<feature type="domain" description="AAA-ATPase-like" evidence="1">
    <location>
        <begin position="35"/>
        <end position="232"/>
    </location>
</feature>
<dbReference type="PANTHER" id="PTHR34825:SF1">
    <property type="entry name" value="AAA-ATPASE-LIKE DOMAIN-CONTAINING PROTEIN"/>
    <property type="match status" value="1"/>
</dbReference>
<evidence type="ECO:0000259" key="1">
    <source>
        <dbReference type="Pfam" id="PF09820"/>
    </source>
</evidence>
<accession>A0ABZ0SC04</accession>
<reference evidence="2 3" key="1">
    <citation type="journal article" date="2023" name="Microorganisms">
        <title>Thiorhodovibrio frisius and Trv. litoralis spp. nov., Two Novel Members from a Clade of Fastidious Purple Sulfur Bacteria That Exhibit Unique Red-Shifted Light-Harvesting Capabilities.</title>
        <authorList>
            <person name="Methner A."/>
            <person name="Kuzyk S.B."/>
            <person name="Petersen J."/>
            <person name="Bauer S."/>
            <person name="Brinkmann H."/>
            <person name="Sichau K."/>
            <person name="Wanner G."/>
            <person name="Wolf J."/>
            <person name="Neumann-Schaal M."/>
            <person name="Henke P."/>
            <person name="Tank M."/>
            <person name="Sproer C."/>
            <person name="Bunk B."/>
            <person name="Overmann J."/>
        </authorList>
    </citation>
    <scope>NUCLEOTIDE SEQUENCE [LARGE SCALE GENOMIC DNA]</scope>
    <source>
        <strain evidence="2 3">DSM 6702</strain>
    </source>
</reference>
<evidence type="ECO:0000313" key="3">
    <source>
        <dbReference type="Proteomes" id="UP001432180"/>
    </source>
</evidence>